<dbReference type="AlphaFoldDB" id="A0A9Q1CHU9"/>
<dbReference type="Gene3D" id="3.40.50.12470">
    <property type="match status" value="1"/>
</dbReference>
<dbReference type="SUPFAM" id="SSF52518">
    <property type="entry name" value="Thiamin diphosphate-binding fold (THDP-binding)"/>
    <property type="match status" value="2"/>
</dbReference>
<dbReference type="Pfam" id="PF02779">
    <property type="entry name" value="Transket_pyr"/>
    <property type="match status" value="1"/>
</dbReference>
<evidence type="ECO:0000256" key="2">
    <source>
        <dbReference type="ARBA" id="ARBA00006936"/>
    </source>
</evidence>
<comment type="cofactor">
    <cofactor evidence="1">
        <name>thiamine diphosphate</name>
        <dbReference type="ChEBI" id="CHEBI:58937"/>
    </cofactor>
</comment>
<name>A0A9Q1CHU9_HOLLE</name>
<keyword evidence="3" id="KW-0809">Transit peptide</keyword>
<proteinExistence type="inferred from homology"/>
<dbReference type="InterPro" id="IPR031717">
    <property type="entry name" value="ODO-1/KGD_C"/>
</dbReference>
<evidence type="ECO:0000256" key="1">
    <source>
        <dbReference type="ARBA" id="ARBA00001964"/>
    </source>
</evidence>
<reference evidence="7" key="1">
    <citation type="submission" date="2021-10" db="EMBL/GenBank/DDBJ databases">
        <title>Tropical sea cucumber genome reveals ecological adaptation and Cuvierian tubules defense mechanism.</title>
        <authorList>
            <person name="Chen T."/>
        </authorList>
    </citation>
    <scope>NUCLEOTIDE SEQUENCE</scope>
    <source>
        <strain evidence="7">Nanhai2018</strain>
        <tissue evidence="7">Muscle</tissue>
    </source>
</reference>
<dbReference type="GO" id="GO:0016624">
    <property type="term" value="F:oxidoreductase activity, acting on the aldehyde or oxo group of donors, disulfide as acceptor"/>
    <property type="evidence" value="ECO:0007669"/>
    <property type="project" value="InterPro"/>
</dbReference>
<gene>
    <name evidence="7" type="ORF">HOLleu_08707</name>
</gene>
<sequence length="929" mass="105091">MPIMWSIRQNLNVLWRTKVLVRRERTPNVAYYSRNSVFGYKPSARKTYPDSTEGSLATNSETKLKLLAWINAYRQHGHKVAALDPLGLQRPRPAPELDPAKYGLSIQDTSYYDVEGLLQSGVKSSSLGEVEKYLQHKYCGHIAAEFMHLRTETEREWFADRFEKVQDEEIPSESKTEMAIRMAKSQVFENFLAVKRQSLKRYGGEGSESQVAFFMQAFQQCAEVGIEEVFVCMAHRGRLNLLIDFFGFSPTVMFRKIDGLPEFPQSASCWGDVVSHLYCSKDLDYGGRKLHINFLPNPSHLESVNPVALGKTRGRLQTLKDGDFSDDENAFVGDKALCIQVHGDAAFCGQGIIQECFCLAELPHFTVGGSVHLIINNQLGFTTSEKKGRSSEYCTDIAKMNRNPVIHVNGDHPEEVVKACKVALDYRNTFRKDVLVDMVCFRLHGHNELDDPSMTQPTMYSVISSKKSVPDAYAEKVVAEGHMTSEELQSETTAHNDWLSNCLKETVEHEPEAFNLKRHWERMQPAPKLRTSWNTGVDVEFLRYIGMKSVEFPSDFTPHPGVFKSHVQGRQSKITSGAKVDWATAEALAMGSLLSQGFPIRISGQDVGRGTFSHRHATFIDQNTEAVYVPLNNLLPEQTAFLEVVNSPLSEWAVLGFEYGMSIEHPDRLVIWEAQFGDFFNTAQPIVDTFVTSGEGKWLLQSGLVMLLPHGMDGAGPEHSSCRIERFLQMCNSEETKTDTDDVNFHFCFPTTPAQYFHLLRLQMIRNFRKPLIMASPKGILRLPAATSSLDEMRPGTTFHPVLPDTSVDPSQVERVIFCTGKHYYALLKERNDRQLLNTALIRLECLCPFPTLELQQELNRYPSARDYIWSQEEHRNMGAWFFVDPRFQNLVGCKLKYAGRCNMGTTAVGVGEVHKAEAKMVIEAPFHL</sequence>
<evidence type="ECO:0000313" key="8">
    <source>
        <dbReference type="Proteomes" id="UP001152320"/>
    </source>
</evidence>
<dbReference type="NCBIfam" id="NF008907">
    <property type="entry name" value="PRK12270.1"/>
    <property type="match status" value="1"/>
</dbReference>
<dbReference type="CDD" id="cd02016">
    <property type="entry name" value="TPP_E1_OGDC_like"/>
    <property type="match status" value="1"/>
</dbReference>
<accession>A0A9Q1CHU9</accession>
<evidence type="ECO:0000259" key="6">
    <source>
        <dbReference type="SMART" id="SM00861"/>
    </source>
</evidence>
<organism evidence="7 8">
    <name type="scientific">Holothuria leucospilota</name>
    <name type="common">Black long sea cucumber</name>
    <name type="synonym">Mertensiothuria leucospilota</name>
    <dbReference type="NCBI Taxonomy" id="206669"/>
    <lineage>
        <taxon>Eukaryota</taxon>
        <taxon>Metazoa</taxon>
        <taxon>Echinodermata</taxon>
        <taxon>Eleutherozoa</taxon>
        <taxon>Echinozoa</taxon>
        <taxon>Holothuroidea</taxon>
        <taxon>Aspidochirotacea</taxon>
        <taxon>Aspidochirotida</taxon>
        <taxon>Holothuriidae</taxon>
        <taxon>Holothuria</taxon>
    </lineage>
</organism>
<dbReference type="Proteomes" id="UP001152320">
    <property type="component" value="Chromosome 3"/>
</dbReference>
<dbReference type="InterPro" id="IPR001017">
    <property type="entry name" value="DH_E1"/>
</dbReference>
<dbReference type="PIRSF" id="PIRSF000157">
    <property type="entry name" value="Oxoglu_dh_E1"/>
    <property type="match status" value="1"/>
</dbReference>
<dbReference type="InterPro" id="IPR011603">
    <property type="entry name" value="2oxoglutarate_DH_E1"/>
</dbReference>
<keyword evidence="4" id="KW-0560">Oxidoreductase</keyword>
<evidence type="ECO:0000313" key="7">
    <source>
        <dbReference type="EMBL" id="KAJ8045662.1"/>
    </source>
</evidence>
<dbReference type="Pfam" id="PF16870">
    <property type="entry name" value="OxoGdeHyase_C"/>
    <property type="match status" value="1"/>
</dbReference>
<dbReference type="Gene3D" id="3.40.50.11610">
    <property type="entry name" value="Multifunctional 2-oxoglutarate metabolism enzyme, C-terminal domain"/>
    <property type="match status" value="1"/>
</dbReference>
<protein>
    <submittedName>
        <fullName evidence="7">2-oxoglutarate dehydrogenase E1 component DHKTD1, mitochondrial</fullName>
    </submittedName>
</protein>
<dbReference type="PANTHER" id="PTHR23152">
    <property type="entry name" value="2-OXOGLUTARATE DEHYDROGENASE"/>
    <property type="match status" value="1"/>
</dbReference>
<keyword evidence="8" id="KW-1185">Reference proteome</keyword>
<evidence type="ECO:0000256" key="4">
    <source>
        <dbReference type="ARBA" id="ARBA00023002"/>
    </source>
</evidence>
<dbReference type="Gene3D" id="1.10.287.1150">
    <property type="entry name" value="TPP helical domain"/>
    <property type="match status" value="1"/>
</dbReference>
<dbReference type="GO" id="GO:0030976">
    <property type="term" value="F:thiamine pyrophosphate binding"/>
    <property type="evidence" value="ECO:0007669"/>
    <property type="project" value="InterPro"/>
</dbReference>
<evidence type="ECO:0000256" key="3">
    <source>
        <dbReference type="ARBA" id="ARBA00022946"/>
    </source>
</evidence>
<dbReference type="SMART" id="SM00861">
    <property type="entry name" value="Transket_pyr"/>
    <property type="match status" value="1"/>
</dbReference>
<dbReference type="Pfam" id="PF00676">
    <property type="entry name" value="E1_dh"/>
    <property type="match status" value="1"/>
</dbReference>
<dbReference type="InterPro" id="IPR029061">
    <property type="entry name" value="THDP-binding"/>
</dbReference>
<dbReference type="EMBL" id="JAIZAY010000003">
    <property type="protein sequence ID" value="KAJ8045662.1"/>
    <property type="molecule type" value="Genomic_DNA"/>
</dbReference>
<dbReference type="InterPro" id="IPR042179">
    <property type="entry name" value="KGD_C_sf"/>
</dbReference>
<dbReference type="NCBIfam" id="NF006914">
    <property type="entry name" value="PRK09404.1"/>
    <property type="match status" value="1"/>
</dbReference>
<comment type="similarity">
    <text evidence="2">Belongs to the alpha-ketoglutarate dehydrogenase family.</text>
</comment>
<dbReference type="OrthoDB" id="413077at2759"/>
<dbReference type="PANTHER" id="PTHR23152:SF4">
    <property type="entry name" value="2-OXOADIPATE DEHYDROGENASE COMPLEX COMPONENT E1"/>
    <property type="match status" value="1"/>
</dbReference>
<evidence type="ECO:0000256" key="5">
    <source>
        <dbReference type="ARBA" id="ARBA00023052"/>
    </source>
</evidence>
<comment type="caution">
    <text evidence="7">The sequence shown here is derived from an EMBL/GenBank/DDBJ whole genome shotgun (WGS) entry which is preliminary data.</text>
</comment>
<keyword evidence="5" id="KW-0786">Thiamine pyrophosphate</keyword>
<dbReference type="InterPro" id="IPR005475">
    <property type="entry name" value="Transketolase-like_Pyr-bd"/>
</dbReference>
<dbReference type="NCBIfam" id="TIGR00239">
    <property type="entry name" value="2oxo_dh_E1"/>
    <property type="match status" value="1"/>
</dbReference>
<dbReference type="Gene3D" id="3.40.50.970">
    <property type="match status" value="1"/>
</dbReference>
<feature type="domain" description="Transketolase-like pyrimidine-binding" evidence="6">
    <location>
        <begin position="580"/>
        <end position="783"/>
    </location>
</feature>